<evidence type="ECO:0000256" key="1">
    <source>
        <dbReference type="SAM" id="Phobius"/>
    </source>
</evidence>
<evidence type="ECO:0008006" key="4">
    <source>
        <dbReference type="Google" id="ProtNLM"/>
    </source>
</evidence>
<evidence type="ECO:0000313" key="2">
    <source>
        <dbReference type="EMBL" id="UYG16573.1"/>
    </source>
</evidence>
<name>A0ABY6G1L5_9MICO</name>
<organism evidence="2 3">
    <name type="scientific">Brachybacterium huguangmaarense</name>
    <dbReference type="NCBI Taxonomy" id="1652028"/>
    <lineage>
        <taxon>Bacteria</taxon>
        <taxon>Bacillati</taxon>
        <taxon>Actinomycetota</taxon>
        <taxon>Actinomycetes</taxon>
        <taxon>Micrococcales</taxon>
        <taxon>Dermabacteraceae</taxon>
        <taxon>Brachybacterium</taxon>
    </lineage>
</organism>
<keyword evidence="1" id="KW-0812">Transmembrane</keyword>
<feature type="transmembrane region" description="Helical" evidence="1">
    <location>
        <begin position="41"/>
        <end position="61"/>
    </location>
</feature>
<feature type="transmembrane region" description="Helical" evidence="1">
    <location>
        <begin position="115"/>
        <end position="138"/>
    </location>
</feature>
<keyword evidence="1" id="KW-1133">Transmembrane helix</keyword>
<accession>A0ABY6G1L5</accession>
<protein>
    <recommendedName>
        <fullName evidence="4">VTT domain-containing protein</fullName>
    </recommendedName>
</protein>
<feature type="transmembrane region" description="Helical" evidence="1">
    <location>
        <begin position="150"/>
        <end position="168"/>
    </location>
</feature>
<proteinExistence type="predicted"/>
<keyword evidence="1" id="KW-0472">Membrane</keyword>
<dbReference type="EMBL" id="CP107020">
    <property type="protein sequence ID" value="UYG16573.1"/>
    <property type="molecule type" value="Genomic_DNA"/>
</dbReference>
<evidence type="ECO:0000313" key="3">
    <source>
        <dbReference type="Proteomes" id="UP001164305"/>
    </source>
</evidence>
<dbReference type="Proteomes" id="UP001164305">
    <property type="component" value="Chromosome"/>
</dbReference>
<dbReference type="RefSeq" id="WP_263593786.1">
    <property type="nucleotide sequence ID" value="NZ_CP107020.1"/>
</dbReference>
<gene>
    <name evidence="2" type="ORF">BRM3_13370</name>
</gene>
<reference evidence="2" key="1">
    <citation type="submission" date="2022-10" db="EMBL/GenBank/DDBJ databases">
        <title>Whole-Genome Sequencing of Brachybacterium huguangmaarense BRM-3, Isolated from Betula schmidtii.</title>
        <authorList>
            <person name="Haam D."/>
        </authorList>
    </citation>
    <scope>NUCLEOTIDE SEQUENCE</scope>
    <source>
        <strain evidence="2">BRM-3</strain>
    </source>
</reference>
<sequence length="171" mass="18799">MKLLLVLLGAVGYAALGALIPLFNTEIVAATVPVESHVAPLLVALALGLGQTLGKLPYWLAGRGAERWSRLRAPREKRPSRLRLPRFLVRLGAWIGRMGDAVADWGRRGPWRMMLVTFLSGAIAIPPFIVWPVVVGAIDRSWWRFFVPAMAGRTLLFLVIASIPELVVGTR</sequence>
<keyword evidence="3" id="KW-1185">Reference proteome</keyword>